<gene>
    <name evidence="2" type="ORF">CHS0354_019136</name>
</gene>
<accession>A0AAE0W5F8</accession>
<keyword evidence="3" id="KW-1185">Reference proteome</keyword>
<evidence type="ECO:0000313" key="2">
    <source>
        <dbReference type="EMBL" id="KAK3601142.1"/>
    </source>
</evidence>
<comment type="caution">
    <text evidence="2">The sequence shown here is derived from an EMBL/GenBank/DDBJ whole genome shotgun (WGS) entry which is preliminary data.</text>
</comment>
<reference evidence="2" key="3">
    <citation type="submission" date="2023-05" db="EMBL/GenBank/DDBJ databases">
        <authorList>
            <person name="Smith C.H."/>
        </authorList>
    </citation>
    <scope>NUCLEOTIDE SEQUENCE</scope>
    <source>
        <strain evidence="2">CHS0354</strain>
        <tissue evidence="2">Mantle</tissue>
    </source>
</reference>
<dbReference type="EMBL" id="JAEAOA010001187">
    <property type="protein sequence ID" value="KAK3601142.1"/>
    <property type="molecule type" value="Genomic_DNA"/>
</dbReference>
<dbReference type="Proteomes" id="UP001195483">
    <property type="component" value="Unassembled WGS sequence"/>
</dbReference>
<name>A0AAE0W5F8_9BIVA</name>
<organism evidence="2 3">
    <name type="scientific">Potamilus streckersoni</name>
    <dbReference type="NCBI Taxonomy" id="2493646"/>
    <lineage>
        <taxon>Eukaryota</taxon>
        <taxon>Metazoa</taxon>
        <taxon>Spiralia</taxon>
        <taxon>Lophotrochozoa</taxon>
        <taxon>Mollusca</taxon>
        <taxon>Bivalvia</taxon>
        <taxon>Autobranchia</taxon>
        <taxon>Heteroconchia</taxon>
        <taxon>Palaeoheterodonta</taxon>
        <taxon>Unionida</taxon>
        <taxon>Unionoidea</taxon>
        <taxon>Unionidae</taxon>
        <taxon>Ambleminae</taxon>
        <taxon>Lampsilini</taxon>
        <taxon>Potamilus</taxon>
    </lineage>
</organism>
<protein>
    <submittedName>
        <fullName evidence="2">Uncharacterized protein</fullName>
    </submittedName>
</protein>
<feature type="region of interest" description="Disordered" evidence="1">
    <location>
        <begin position="38"/>
        <end position="64"/>
    </location>
</feature>
<evidence type="ECO:0000256" key="1">
    <source>
        <dbReference type="SAM" id="MobiDB-lite"/>
    </source>
</evidence>
<reference evidence="2" key="2">
    <citation type="journal article" date="2021" name="Genome Biol. Evol.">
        <title>Developing a high-quality reference genome for a parasitic bivalve with doubly uniparental inheritance (Bivalvia: Unionida).</title>
        <authorList>
            <person name="Smith C.H."/>
        </authorList>
    </citation>
    <scope>NUCLEOTIDE SEQUENCE</scope>
    <source>
        <strain evidence="2">CHS0354</strain>
        <tissue evidence="2">Mantle</tissue>
    </source>
</reference>
<reference evidence="2" key="1">
    <citation type="journal article" date="2021" name="Genome Biol. Evol.">
        <title>A High-Quality Reference Genome for a Parasitic Bivalve with Doubly Uniparental Inheritance (Bivalvia: Unionida).</title>
        <authorList>
            <person name="Smith C.H."/>
        </authorList>
    </citation>
    <scope>NUCLEOTIDE SEQUENCE</scope>
    <source>
        <strain evidence="2">CHS0354</strain>
    </source>
</reference>
<sequence>MVFSCTSASPSISRVPTIVPVFLRSPCPRIIKARLPLQAASRHQSGPRHSRAPPPKHFNVSNASVSRGLDVTELYQL</sequence>
<evidence type="ECO:0000313" key="3">
    <source>
        <dbReference type="Proteomes" id="UP001195483"/>
    </source>
</evidence>
<dbReference type="AlphaFoldDB" id="A0AAE0W5F8"/>
<proteinExistence type="predicted"/>